<comment type="similarity">
    <text evidence="1">Belongs to the short-chain dehydrogenases/reductases (SDR) family.</text>
</comment>
<dbReference type="PANTHER" id="PTHR43943:SF17">
    <property type="entry name" value="3-PHENYLPROPIONATE-DIHYDRODIOL_CINNAMIC ACID-DIHYDRODIOL DEHYDROGENASE"/>
    <property type="match status" value="1"/>
</dbReference>
<proteinExistence type="inferred from homology"/>
<dbReference type="PANTHER" id="PTHR43943">
    <property type="entry name" value="DEHYDROGENASE/REDUCTASE (SDR FAMILY) MEMBER 4"/>
    <property type="match status" value="1"/>
</dbReference>
<dbReference type="PRINTS" id="PR00081">
    <property type="entry name" value="GDHRDH"/>
</dbReference>
<evidence type="ECO:0000313" key="5">
    <source>
        <dbReference type="EMBL" id="MDQ0681908.1"/>
    </source>
</evidence>
<dbReference type="Proteomes" id="UP001243364">
    <property type="component" value="Unassembled WGS sequence"/>
</dbReference>
<dbReference type="InterPro" id="IPR036291">
    <property type="entry name" value="NAD(P)-bd_dom_sf"/>
</dbReference>
<evidence type="ECO:0000256" key="3">
    <source>
        <dbReference type="ARBA" id="ARBA00023002"/>
    </source>
</evidence>
<dbReference type="SUPFAM" id="SSF51735">
    <property type="entry name" value="NAD(P)-binding Rossmann-fold domains"/>
    <property type="match status" value="1"/>
</dbReference>
<keyword evidence="4" id="KW-0520">NAD</keyword>
<organism evidence="5 6">
    <name type="scientific">Streptomyces achromogenes</name>
    <dbReference type="NCBI Taxonomy" id="67255"/>
    <lineage>
        <taxon>Bacteria</taxon>
        <taxon>Bacillati</taxon>
        <taxon>Actinomycetota</taxon>
        <taxon>Actinomycetes</taxon>
        <taxon>Kitasatosporales</taxon>
        <taxon>Streptomycetaceae</taxon>
        <taxon>Streptomyces</taxon>
    </lineage>
</organism>
<evidence type="ECO:0000313" key="6">
    <source>
        <dbReference type="Proteomes" id="UP001243364"/>
    </source>
</evidence>
<evidence type="ECO:0000256" key="1">
    <source>
        <dbReference type="ARBA" id="ARBA00006484"/>
    </source>
</evidence>
<evidence type="ECO:0000256" key="2">
    <source>
        <dbReference type="ARBA" id="ARBA00022797"/>
    </source>
</evidence>
<dbReference type="Pfam" id="PF13561">
    <property type="entry name" value="adh_short_C2"/>
    <property type="match status" value="1"/>
</dbReference>
<dbReference type="Gene3D" id="3.40.50.720">
    <property type="entry name" value="NAD(P)-binding Rossmann-like Domain"/>
    <property type="match status" value="1"/>
</dbReference>
<sequence>MPVPASAGLPPWLTCTRGATVTAIERSAEHAAALRHEGKGSPLHVVEGDATRADTLAKAVEEAVLAGGGLHQLTCCVGVFDHYASLRELPVDKLVGAAEETWRLNVLSTLVAVATAWPALRDTGGSVTLTLSESAFRPAGGGVLYGSSKWALRGVVQHLSVDLAPHVRVNGVAPGGTTGTRFSGLDALGQGESTVDARVGRDERIRAGTALRVKPTPEDHAGAFVYLADPVAARIVTGVVINSDGGHTEG</sequence>
<dbReference type="InterPro" id="IPR002347">
    <property type="entry name" value="SDR_fam"/>
</dbReference>
<evidence type="ECO:0000256" key="4">
    <source>
        <dbReference type="ARBA" id="ARBA00023027"/>
    </source>
</evidence>
<comment type="caution">
    <text evidence="5">The sequence shown here is derived from an EMBL/GenBank/DDBJ whole genome shotgun (WGS) entry which is preliminary data.</text>
</comment>
<gene>
    <name evidence="5" type="ORF">QFZ56_000871</name>
</gene>
<keyword evidence="3" id="KW-0560">Oxidoreductase</keyword>
<accession>A0ABU0PU43</accession>
<name>A0ABU0PU43_STRAH</name>
<dbReference type="InterPro" id="IPR020904">
    <property type="entry name" value="Sc_DH/Rdtase_CS"/>
</dbReference>
<protein>
    <submittedName>
        <fullName evidence="5">NAD(P)-dependent dehydrogenase (Short-subunit alcohol dehydrogenase family)</fullName>
    </submittedName>
</protein>
<reference evidence="5 6" key="1">
    <citation type="submission" date="2023-07" db="EMBL/GenBank/DDBJ databases">
        <title>Comparative genomics of wheat-associated soil bacteria to identify genetic determinants of phenazine resistance.</title>
        <authorList>
            <person name="Mouncey N."/>
        </authorList>
    </citation>
    <scope>NUCLEOTIDE SEQUENCE [LARGE SCALE GENOMIC DNA]</scope>
    <source>
        <strain evidence="5 6">W4I19-2</strain>
    </source>
</reference>
<dbReference type="PROSITE" id="PS00061">
    <property type="entry name" value="ADH_SHORT"/>
    <property type="match status" value="1"/>
</dbReference>
<keyword evidence="2" id="KW-0058">Aromatic hydrocarbons catabolism</keyword>
<dbReference type="RefSeq" id="WP_307040184.1">
    <property type="nucleotide sequence ID" value="NZ_JAUSYA010000001.1"/>
</dbReference>
<dbReference type="EMBL" id="JAUSYA010000001">
    <property type="protein sequence ID" value="MDQ0681908.1"/>
    <property type="molecule type" value="Genomic_DNA"/>
</dbReference>
<keyword evidence="6" id="KW-1185">Reference proteome</keyword>